<accession>A0ABS6BEB7</accession>
<comment type="caution">
    <text evidence="1">The sequence shown here is derived from an EMBL/GenBank/DDBJ whole genome shotgun (WGS) entry which is preliminary data.</text>
</comment>
<name>A0ABS6BEB7_9NOCA</name>
<evidence type="ECO:0000313" key="1">
    <source>
        <dbReference type="EMBL" id="MBU3068146.1"/>
    </source>
</evidence>
<gene>
    <name evidence="1" type="ORF">KO481_42355</name>
</gene>
<dbReference type="RefSeq" id="WP_215924370.1">
    <property type="nucleotide sequence ID" value="NZ_JAHKNI010000031.1"/>
</dbReference>
<dbReference type="EMBL" id="JAHKNI010000031">
    <property type="protein sequence ID" value="MBU3068146.1"/>
    <property type="molecule type" value="Genomic_DNA"/>
</dbReference>
<sequence length="111" mass="12105">MGSGSAHPACAGYGVGYVELSGAQLYDWVSAPPPPLDRWLTERPEFHPDDLPVYRAACRELCAGAPGGDDRELNFRVRFDGGDWIAVRAVLTRFGEEMPHGLIRVRPALPG</sequence>
<evidence type="ECO:0000313" key="2">
    <source>
        <dbReference type="Proteomes" id="UP000733379"/>
    </source>
</evidence>
<proteinExistence type="predicted"/>
<protein>
    <submittedName>
        <fullName evidence="1">Uncharacterized protein</fullName>
    </submittedName>
</protein>
<reference evidence="1 2" key="1">
    <citation type="submission" date="2021-06" db="EMBL/GenBank/DDBJ databases">
        <title>Actinomycetes sequencing.</title>
        <authorList>
            <person name="Shan Q."/>
        </authorList>
    </citation>
    <scope>NUCLEOTIDE SEQUENCE [LARGE SCALE GENOMIC DNA]</scope>
    <source>
        <strain evidence="1 2">NEAU-G5</strain>
    </source>
</reference>
<keyword evidence="2" id="KW-1185">Reference proteome</keyword>
<organism evidence="1 2">
    <name type="scientific">Nocardia albiluteola</name>
    <dbReference type="NCBI Taxonomy" id="2842303"/>
    <lineage>
        <taxon>Bacteria</taxon>
        <taxon>Bacillati</taxon>
        <taxon>Actinomycetota</taxon>
        <taxon>Actinomycetes</taxon>
        <taxon>Mycobacteriales</taxon>
        <taxon>Nocardiaceae</taxon>
        <taxon>Nocardia</taxon>
    </lineage>
</organism>
<dbReference type="Proteomes" id="UP000733379">
    <property type="component" value="Unassembled WGS sequence"/>
</dbReference>